<dbReference type="AlphaFoldDB" id="A0A4Y8L158"/>
<evidence type="ECO:0000313" key="1">
    <source>
        <dbReference type="EMBL" id="TFD96425.1"/>
    </source>
</evidence>
<dbReference type="OrthoDB" id="997427at2"/>
<dbReference type="Proteomes" id="UP000297861">
    <property type="component" value="Unassembled WGS sequence"/>
</dbReference>
<organism evidence="1 2">
    <name type="scientific">Dysgonomonas capnocytophagoides</name>
    <dbReference type="NCBI Taxonomy" id="45254"/>
    <lineage>
        <taxon>Bacteria</taxon>
        <taxon>Pseudomonadati</taxon>
        <taxon>Bacteroidota</taxon>
        <taxon>Bacteroidia</taxon>
        <taxon>Bacteroidales</taxon>
        <taxon>Dysgonomonadaceae</taxon>
        <taxon>Dysgonomonas</taxon>
    </lineage>
</organism>
<sequence length="78" mass="9127">MLMNDLLKTSLFSLLSESSQKDTTNEMRQAYETFVEKVETLNQPETDYSKVFRSLNLTRIELVSLSKQIRYEQGEKCV</sequence>
<gene>
    <name evidence="1" type="ORF">E2605_09665</name>
</gene>
<evidence type="ECO:0000313" key="2">
    <source>
        <dbReference type="Proteomes" id="UP000297861"/>
    </source>
</evidence>
<protein>
    <submittedName>
        <fullName evidence="1">Uncharacterized protein</fullName>
    </submittedName>
</protein>
<reference evidence="1 2" key="1">
    <citation type="submission" date="2019-03" db="EMBL/GenBank/DDBJ databases">
        <title>San Antonio Military Medical Center submission to MRSN (WRAIR), pending publication.</title>
        <authorList>
            <person name="Blyth D.M."/>
            <person name="Mccarthy S.L."/>
            <person name="Schall S.E."/>
            <person name="Stam J.A."/>
            <person name="Ong A.C."/>
            <person name="Mcgann P.T."/>
        </authorList>
    </citation>
    <scope>NUCLEOTIDE SEQUENCE [LARGE SCALE GENOMIC DNA]</scope>
    <source>
        <strain evidence="1 2">MRSN571793</strain>
    </source>
</reference>
<keyword evidence="2" id="KW-1185">Reference proteome</keyword>
<name>A0A4Y8L158_9BACT</name>
<proteinExistence type="predicted"/>
<accession>A0A4Y8L158</accession>
<dbReference type="EMBL" id="SOML01000005">
    <property type="protein sequence ID" value="TFD96425.1"/>
    <property type="molecule type" value="Genomic_DNA"/>
</dbReference>
<comment type="caution">
    <text evidence="1">The sequence shown here is derived from an EMBL/GenBank/DDBJ whole genome shotgun (WGS) entry which is preliminary data.</text>
</comment>